<reference evidence="4 5" key="1">
    <citation type="journal article" date="2003" name="Proc. Natl. Acad. Sci. U.S.A.">
        <title>Complete genome sequence and analysis of Wolinella succinogenes.</title>
        <authorList>
            <person name="Baar C."/>
            <person name="Eppinger M."/>
            <person name="Raddatz G."/>
            <person name="Simon JM."/>
            <person name="Lanz C."/>
            <person name="Klimmek O."/>
            <person name="Nandakumar R."/>
            <person name="Gross R."/>
            <person name="Rosinus A."/>
            <person name="Keller H."/>
            <person name="Jagtap P."/>
            <person name="Linke B."/>
            <person name="Meyer F."/>
            <person name="Lederer H."/>
            <person name="Schuster S.C."/>
        </authorList>
    </citation>
    <scope>NUCLEOTIDE SEQUENCE [LARGE SCALE GENOMIC DNA]</scope>
    <source>
        <strain evidence="5">ATCC 29543 / DSM 1740 / CCUG 13145 / JCM 31913 / LMG 7466 / NCTC 11488 / FDC 602W</strain>
    </source>
</reference>
<dbReference type="HOGENOM" id="CLU_056887_4_1_7"/>
<dbReference type="eggNOG" id="COG1526">
    <property type="taxonomic scope" value="Bacteria"/>
</dbReference>
<keyword evidence="2 3" id="KW-0501">Molybdenum cofactor biosynthesis</keyword>
<dbReference type="PIRSF" id="PIRSF015626">
    <property type="entry name" value="FdhD"/>
    <property type="match status" value="1"/>
</dbReference>
<dbReference type="Pfam" id="PF02634">
    <property type="entry name" value="FdhD-NarQ"/>
    <property type="match status" value="1"/>
</dbReference>
<feature type="active site" description="Cysteine persulfide intermediate" evidence="3">
    <location>
        <position position="110"/>
    </location>
</feature>
<evidence type="ECO:0000256" key="1">
    <source>
        <dbReference type="ARBA" id="ARBA00022490"/>
    </source>
</evidence>
<comment type="similarity">
    <text evidence="3">Belongs to the FdhD family.</text>
</comment>
<proteinExistence type="inferred from homology"/>
<dbReference type="InterPro" id="IPR016193">
    <property type="entry name" value="Cytidine_deaminase-like"/>
</dbReference>
<dbReference type="Gene3D" id="3.10.20.10">
    <property type="match status" value="1"/>
</dbReference>
<dbReference type="GO" id="GO:0005737">
    <property type="term" value="C:cytoplasm"/>
    <property type="evidence" value="ECO:0007669"/>
    <property type="project" value="UniProtKB-SubCell"/>
</dbReference>
<keyword evidence="1 3" id="KW-0963">Cytoplasm</keyword>
<dbReference type="HAMAP" id="MF_00187">
    <property type="entry name" value="FdhD"/>
    <property type="match status" value="1"/>
</dbReference>
<evidence type="ECO:0000256" key="2">
    <source>
        <dbReference type="ARBA" id="ARBA00023150"/>
    </source>
</evidence>
<evidence type="ECO:0000313" key="4">
    <source>
        <dbReference type="EMBL" id="CAE09199.1"/>
    </source>
</evidence>
<dbReference type="NCBIfam" id="TIGR00129">
    <property type="entry name" value="fdhD_narQ"/>
    <property type="match status" value="1"/>
</dbReference>
<organism evidence="5">
    <name type="scientific">Wolinella succinogenes (strain ATCC 29543 / DSM 1740 / CCUG 13145 / JCM 31913 / LMG 7466 / NCTC 11488 / FDC 602W)</name>
    <name type="common">Vibrio succinogenes</name>
    <dbReference type="NCBI Taxonomy" id="273121"/>
    <lineage>
        <taxon>Bacteria</taxon>
        <taxon>Pseudomonadati</taxon>
        <taxon>Campylobacterota</taxon>
        <taxon>Epsilonproteobacteria</taxon>
        <taxon>Campylobacterales</taxon>
        <taxon>Helicobacteraceae</taxon>
        <taxon>Wolinella</taxon>
    </lineage>
</organism>
<dbReference type="NCBIfam" id="NF001943">
    <property type="entry name" value="PRK00724.1-2"/>
    <property type="match status" value="1"/>
</dbReference>
<comment type="subcellular location">
    <subcellularLocation>
        <location evidence="3">Cytoplasm</location>
    </subcellularLocation>
</comment>
<dbReference type="EMBL" id="BX571657">
    <property type="protein sequence ID" value="CAE09199.1"/>
    <property type="molecule type" value="Genomic_DNA"/>
</dbReference>
<dbReference type="RefSeq" id="WP_011137999.1">
    <property type="nucleotide sequence ID" value="NC_005090.1"/>
</dbReference>
<gene>
    <name evidence="4" type="primary">FDHD</name>
    <name evidence="3" type="synonym">fdhD</name>
    <name evidence="4" type="ordered locus">WS0026</name>
</gene>
<dbReference type="PANTHER" id="PTHR30592:SF1">
    <property type="entry name" value="SULFUR CARRIER PROTEIN FDHD"/>
    <property type="match status" value="1"/>
</dbReference>
<dbReference type="PANTHER" id="PTHR30592">
    <property type="entry name" value="FORMATE DEHYDROGENASE"/>
    <property type="match status" value="1"/>
</dbReference>
<dbReference type="InterPro" id="IPR003786">
    <property type="entry name" value="FdhD"/>
</dbReference>
<dbReference type="GO" id="GO:0016783">
    <property type="term" value="F:sulfurtransferase activity"/>
    <property type="evidence" value="ECO:0007669"/>
    <property type="project" value="InterPro"/>
</dbReference>
<dbReference type="KEGG" id="wsu:WS0026"/>
<feature type="binding site" evidence="3">
    <location>
        <begin position="247"/>
        <end position="252"/>
    </location>
    <ligand>
        <name>Mo-bis(molybdopterin guanine dinucleotide)</name>
        <dbReference type="ChEBI" id="CHEBI:60539"/>
    </ligand>
</feature>
<dbReference type="Gene3D" id="3.40.140.10">
    <property type="entry name" value="Cytidine Deaminase, domain 2"/>
    <property type="match status" value="1"/>
</dbReference>
<sequence length="262" mass="28950">MRHTDRFVKKVVIERIGDQRVLAEEEDVVIKEERISLYLNGTKLMSMMSLPSDQDAHAVGFLMSEGVIEKIEDLKSVQISSDGSSVYVEALINHENITNLFKEKTLTSGCCVGVTGNLEGNVLRKFIATPMQISLERIWEGMEEFEMSSHLFHETGCVHKASLLLEDGSKITAEDIGRHNAIDKVMGKARLGRIDTEKAVLVVSGRLSMEMVVKAVMHNIPMIVSRAAATFLGIKTAQELGVTLVGFARGEKMNIFPSGSRI</sequence>
<dbReference type="STRING" id="273121.WS0026"/>
<dbReference type="AlphaFoldDB" id="Q7MAU0"/>
<evidence type="ECO:0000256" key="3">
    <source>
        <dbReference type="HAMAP-Rule" id="MF_00187"/>
    </source>
</evidence>
<dbReference type="GO" id="GO:0097163">
    <property type="term" value="F:sulfur carrier activity"/>
    <property type="evidence" value="ECO:0007669"/>
    <property type="project" value="UniProtKB-UniRule"/>
</dbReference>
<protein>
    <recommendedName>
        <fullName evidence="3">Sulfur carrier protein FdhD</fullName>
    </recommendedName>
</protein>
<name>Q7MAU0_WOLSU</name>
<dbReference type="Proteomes" id="UP000000422">
    <property type="component" value="Chromosome"/>
</dbReference>
<dbReference type="SUPFAM" id="SSF53927">
    <property type="entry name" value="Cytidine deaminase-like"/>
    <property type="match status" value="1"/>
</dbReference>
<dbReference type="GO" id="GO:0006777">
    <property type="term" value="P:Mo-molybdopterin cofactor biosynthetic process"/>
    <property type="evidence" value="ECO:0007669"/>
    <property type="project" value="UniProtKB-UniRule"/>
</dbReference>
<accession>Q7MAU0</accession>
<comment type="function">
    <text evidence="3">Required for formate dehydrogenase (FDH) activity. Acts as a sulfur carrier protein that transfers sulfur from IscS to the molybdenum cofactor prior to its insertion into FDH.</text>
</comment>
<keyword evidence="5" id="KW-1185">Reference proteome</keyword>
<evidence type="ECO:0000313" key="5">
    <source>
        <dbReference type="Proteomes" id="UP000000422"/>
    </source>
</evidence>